<dbReference type="AlphaFoldDB" id="A0A8J5MSZ7"/>
<dbReference type="EMBL" id="JAHLQT010027102">
    <property type="protein sequence ID" value="KAG7162743.1"/>
    <property type="molecule type" value="Genomic_DNA"/>
</dbReference>
<dbReference type="GO" id="GO:0003723">
    <property type="term" value="F:RNA binding"/>
    <property type="evidence" value="ECO:0007669"/>
    <property type="project" value="TreeGrafter"/>
</dbReference>
<dbReference type="Gene3D" id="3.40.50.300">
    <property type="entry name" value="P-loop containing nucleotide triphosphate hydrolases"/>
    <property type="match status" value="1"/>
</dbReference>
<sequence>MKGFAGFKRRAVVICPTDEDLKKRTEKREKEEGKDVPDKAVLEMKANFKLPEEGDLFDSVEFVETNREEGQKLVEQYNKEGEDAGFGQKKGFRGGFGERRGGYMDRRGGYGNRGSSFRGGWDRERRGGYNDRRDRSSWSRDRESRDYNRGGYNRDSRGSFNRDYNRGGYNRDNRVTYNRDRGSRSGNYQSNWNRNSVR</sequence>
<feature type="compositionally biased region" description="Polar residues" evidence="1">
    <location>
        <begin position="184"/>
        <end position="198"/>
    </location>
</feature>
<feature type="compositionally biased region" description="Basic and acidic residues" evidence="1">
    <location>
        <begin position="96"/>
        <end position="108"/>
    </location>
</feature>
<comment type="caution">
    <text evidence="2">The sequence shown here is derived from an EMBL/GenBank/DDBJ whole genome shotgun (WGS) entry which is preliminary data.</text>
</comment>
<dbReference type="Proteomes" id="UP000747542">
    <property type="component" value="Unassembled WGS sequence"/>
</dbReference>
<dbReference type="GO" id="GO:0005634">
    <property type="term" value="C:nucleus"/>
    <property type="evidence" value="ECO:0007669"/>
    <property type="project" value="TreeGrafter"/>
</dbReference>
<feature type="region of interest" description="Disordered" evidence="1">
    <location>
        <begin position="78"/>
        <end position="198"/>
    </location>
</feature>
<accession>A0A8J5MSZ7</accession>
<evidence type="ECO:0000313" key="3">
    <source>
        <dbReference type="Proteomes" id="UP000747542"/>
    </source>
</evidence>
<dbReference type="GO" id="GO:0000380">
    <property type="term" value="P:alternative mRNA splicing, via spliceosome"/>
    <property type="evidence" value="ECO:0007669"/>
    <property type="project" value="TreeGrafter"/>
</dbReference>
<proteinExistence type="predicted"/>
<feature type="compositionally biased region" description="Basic and acidic residues" evidence="1">
    <location>
        <begin position="120"/>
        <end position="157"/>
    </location>
</feature>
<keyword evidence="2" id="KW-0687">Ribonucleoprotein</keyword>
<gene>
    <name evidence="2" type="ORF">Hamer_G018267</name>
</gene>
<dbReference type="PANTHER" id="PTHR12381:SF56">
    <property type="entry name" value="B30.2_SPRY DOMAIN-CONTAINING PROTEIN-RELATED"/>
    <property type="match status" value="1"/>
</dbReference>
<feature type="compositionally biased region" description="Basic and acidic residues" evidence="1">
    <location>
        <begin position="163"/>
        <end position="183"/>
    </location>
</feature>
<protein>
    <submittedName>
        <fullName evidence="2">Heterogeneous nuclear ribonucleoprotein U-like protein 1-like 1</fullName>
    </submittedName>
</protein>
<dbReference type="GO" id="GO:1990904">
    <property type="term" value="C:ribonucleoprotein complex"/>
    <property type="evidence" value="ECO:0007669"/>
    <property type="project" value="UniProtKB-KW"/>
</dbReference>
<keyword evidence="3" id="KW-1185">Reference proteome</keyword>
<organism evidence="2 3">
    <name type="scientific">Homarus americanus</name>
    <name type="common">American lobster</name>
    <dbReference type="NCBI Taxonomy" id="6706"/>
    <lineage>
        <taxon>Eukaryota</taxon>
        <taxon>Metazoa</taxon>
        <taxon>Ecdysozoa</taxon>
        <taxon>Arthropoda</taxon>
        <taxon>Crustacea</taxon>
        <taxon>Multicrustacea</taxon>
        <taxon>Malacostraca</taxon>
        <taxon>Eumalacostraca</taxon>
        <taxon>Eucarida</taxon>
        <taxon>Decapoda</taxon>
        <taxon>Pleocyemata</taxon>
        <taxon>Astacidea</taxon>
        <taxon>Nephropoidea</taxon>
        <taxon>Nephropidae</taxon>
        <taxon>Homarus</taxon>
    </lineage>
</organism>
<reference evidence="2" key="1">
    <citation type="journal article" date="2021" name="Sci. Adv.">
        <title>The American lobster genome reveals insights on longevity, neural, and immune adaptations.</title>
        <authorList>
            <person name="Polinski J.M."/>
            <person name="Zimin A.V."/>
            <person name="Clark K.F."/>
            <person name="Kohn A.B."/>
            <person name="Sadowski N."/>
            <person name="Timp W."/>
            <person name="Ptitsyn A."/>
            <person name="Khanna P."/>
            <person name="Romanova D.Y."/>
            <person name="Williams P."/>
            <person name="Greenwood S.J."/>
            <person name="Moroz L.L."/>
            <person name="Walt D.R."/>
            <person name="Bodnar A.G."/>
        </authorList>
    </citation>
    <scope>NUCLEOTIDE SEQUENCE</scope>
    <source>
        <strain evidence="2">GMGI-L3</strain>
    </source>
</reference>
<name>A0A8J5MSZ7_HOMAM</name>
<evidence type="ECO:0000313" key="2">
    <source>
        <dbReference type="EMBL" id="KAG7162743.1"/>
    </source>
</evidence>
<dbReference type="PANTHER" id="PTHR12381">
    <property type="entry name" value="HETEROGENEOUS NUCLEAR RIBONUCLEOPROTEIN U FAMILY MEMBER"/>
    <property type="match status" value="1"/>
</dbReference>
<dbReference type="InterPro" id="IPR027417">
    <property type="entry name" value="P-loop_NTPase"/>
</dbReference>
<evidence type="ECO:0000256" key="1">
    <source>
        <dbReference type="SAM" id="MobiDB-lite"/>
    </source>
</evidence>